<evidence type="ECO:0000313" key="3">
    <source>
        <dbReference type="EMBL" id="CAG9766177.1"/>
    </source>
</evidence>
<name>A0A9N9MSH1_9CUCU</name>
<feature type="domain" description="DUF7041" evidence="2">
    <location>
        <begin position="33"/>
        <end position="87"/>
    </location>
</feature>
<evidence type="ECO:0000256" key="1">
    <source>
        <dbReference type="SAM" id="Coils"/>
    </source>
</evidence>
<keyword evidence="4" id="KW-1185">Reference proteome</keyword>
<organism evidence="3 4">
    <name type="scientific">Ceutorhynchus assimilis</name>
    <name type="common">cabbage seed weevil</name>
    <dbReference type="NCBI Taxonomy" id="467358"/>
    <lineage>
        <taxon>Eukaryota</taxon>
        <taxon>Metazoa</taxon>
        <taxon>Ecdysozoa</taxon>
        <taxon>Arthropoda</taxon>
        <taxon>Hexapoda</taxon>
        <taxon>Insecta</taxon>
        <taxon>Pterygota</taxon>
        <taxon>Neoptera</taxon>
        <taxon>Endopterygota</taxon>
        <taxon>Coleoptera</taxon>
        <taxon>Polyphaga</taxon>
        <taxon>Cucujiformia</taxon>
        <taxon>Curculionidae</taxon>
        <taxon>Ceutorhynchinae</taxon>
        <taxon>Ceutorhynchus</taxon>
    </lineage>
</organism>
<dbReference type="EMBL" id="OU892279">
    <property type="protein sequence ID" value="CAG9766177.1"/>
    <property type="molecule type" value="Genomic_DNA"/>
</dbReference>
<sequence>MPRVRGRRDTVEDREVPIPFASPVRIPAINIKLPQFWSHDSVLWFVQVEAVFSNYGITDSKIKYNHIITALPPETASYLRDILVDNTFSNFHGTKMSCSKCDKEMSAEDASYKIICDICSKPYCLRCSKITKSEAYVTRLQERTMIFCCRACNSDDLTNCIKTQKLVRGEIERFNKLYTSTHSEIIKAVSQDLSKNLLEVVNQAIATPIQETMDKKMQDFARMKKRNQDKFPALDQTFLKEMFLHHLPSNIKIGLLALKDSSDIRELAKMADNIFESFDQQSSISANGINKSSGLNEKFDKLSNEVAELKKLVESSTRQPKRSVNSTSPTENCICWYHSNYGKKAKKQSWPSVTFNKTPVPRPTRNISQHLHELFREDVPFTNGPVR</sequence>
<feature type="coiled-coil region" evidence="1">
    <location>
        <begin position="292"/>
        <end position="319"/>
    </location>
</feature>
<protein>
    <recommendedName>
        <fullName evidence="2">DUF7041 domain-containing protein</fullName>
    </recommendedName>
</protein>
<dbReference type="Pfam" id="PF23055">
    <property type="entry name" value="DUF7041"/>
    <property type="match status" value="1"/>
</dbReference>
<dbReference type="OrthoDB" id="10257314at2759"/>
<keyword evidence="1" id="KW-0175">Coiled coil</keyword>
<dbReference type="InterPro" id="IPR055469">
    <property type="entry name" value="DUF7041"/>
</dbReference>
<dbReference type="PANTHER" id="PTHR33327:SF3">
    <property type="entry name" value="RNA-DIRECTED DNA POLYMERASE"/>
    <property type="match status" value="1"/>
</dbReference>
<evidence type="ECO:0000313" key="4">
    <source>
        <dbReference type="Proteomes" id="UP001152799"/>
    </source>
</evidence>
<dbReference type="AlphaFoldDB" id="A0A9N9MSH1"/>
<proteinExistence type="predicted"/>
<dbReference type="Proteomes" id="UP001152799">
    <property type="component" value="Chromosome 3"/>
</dbReference>
<dbReference type="PANTHER" id="PTHR33327">
    <property type="entry name" value="ENDONUCLEASE"/>
    <property type="match status" value="1"/>
</dbReference>
<reference evidence="3" key="1">
    <citation type="submission" date="2022-01" db="EMBL/GenBank/DDBJ databases">
        <authorList>
            <person name="King R."/>
        </authorList>
    </citation>
    <scope>NUCLEOTIDE SEQUENCE</scope>
</reference>
<evidence type="ECO:0000259" key="2">
    <source>
        <dbReference type="Pfam" id="PF23055"/>
    </source>
</evidence>
<gene>
    <name evidence="3" type="ORF">CEUTPL_LOCUS6765</name>
</gene>
<accession>A0A9N9MSH1</accession>